<dbReference type="PANTHER" id="PTHR47977">
    <property type="entry name" value="RAS-RELATED PROTEIN RAB"/>
    <property type="match status" value="1"/>
</dbReference>
<feature type="region of interest" description="Disordered" evidence="3">
    <location>
        <begin position="122"/>
        <end position="150"/>
    </location>
</feature>
<dbReference type="STRING" id="1754190.A0A1Y2BU47"/>
<accession>A0A1Y2BU47</accession>
<reference evidence="4 5" key="1">
    <citation type="submission" date="2016-08" db="EMBL/GenBank/DDBJ databases">
        <title>A Parts List for Fungal Cellulosomes Revealed by Comparative Genomics.</title>
        <authorList>
            <consortium name="DOE Joint Genome Institute"/>
            <person name="Haitjema C.H."/>
            <person name="Gilmore S.P."/>
            <person name="Henske J.K."/>
            <person name="Solomon K.V."/>
            <person name="De Groot R."/>
            <person name="Kuo A."/>
            <person name="Mondo S.J."/>
            <person name="Salamov A.A."/>
            <person name="Labutti K."/>
            <person name="Zhao Z."/>
            <person name="Chiniquy J."/>
            <person name="Barry K."/>
            <person name="Brewer H.M."/>
            <person name="Purvine S.O."/>
            <person name="Wright A.T."/>
            <person name="Boxma B."/>
            <person name="Van Alen T."/>
            <person name="Hackstein J.H."/>
            <person name="Baker S.E."/>
            <person name="Grigoriev I.V."/>
            <person name="O'Malley M.A."/>
        </authorList>
    </citation>
    <scope>NUCLEOTIDE SEQUENCE [LARGE SCALE GENOMIC DNA]</scope>
    <source>
        <strain evidence="4 5">G1</strain>
    </source>
</reference>
<name>A0A1Y2BU47_9FUNG</name>
<dbReference type="Gene3D" id="3.40.50.300">
    <property type="entry name" value="P-loop containing nucleotide triphosphate hydrolases"/>
    <property type="match status" value="1"/>
</dbReference>
<protein>
    <submittedName>
        <fullName evidence="4">p-loop containing nucleoside triphosphate hydrolase protein</fullName>
    </submittedName>
</protein>
<evidence type="ECO:0000256" key="3">
    <source>
        <dbReference type="SAM" id="MobiDB-lite"/>
    </source>
</evidence>
<dbReference type="InterPro" id="IPR027417">
    <property type="entry name" value="P-loop_NTPase"/>
</dbReference>
<comment type="caution">
    <text evidence="4">The sequence shown here is derived from an EMBL/GenBank/DDBJ whole genome shotgun (WGS) entry which is preliminary data.</text>
</comment>
<evidence type="ECO:0000256" key="2">
    <source>
        <dbReference type="ARBA" id="ARBA00023134"/>
    </source>
</evidence>
<evidence type="ECO:0000256" key="1">
    <source>
        <dbReference type="ARBA" id="ARBA00022741"/>
    </source>
</evidence>
<dbReference type="InterPro" id="IPR050227">
    <property type="entry name" value="Rab"/>
</dbReference>
<evidence type="ECO:0000313" key="5">
    <source>
        <dbReference type="Proteomes" id="UP000193920"/>
    </source>
</evidence>
<evidence type="ECO:0000313" key="4">
    <source>
        <dbReference type="EMBL" id="ORY38288.1"/>
    </source>
</evidence>
<dbReference type="AlphaFoldDB" id="A0A1Y2BU47"/>
<keyword evidence="5" id="KW-1185">Reference proteome</keyword>
<proteinExistence type="predicted"/>
<dbReference type="SMART" id="SM00175">
    <property type="entry name" value="RAB"/>
    <property type="match status" value="1"/>
</dbReference>
<dbReference type="GO" id="GO:0003924">
    <property type="term" value="F:GTPase activity"/>
    <property type="evidence" value="ECO:0007669"/>
    <property type="project" value="InterPro"/>
</dbReference>
<organism evidence="4 5">
    <name type="scientific">Neocallimastix californiae</name>
    <dbReference type="NCBI Taxonomy" id="1754190"/>
    <lineage>
        <taxon>Eukaryota</taxon>
        <taxon>Fungi</taxon>
        <taxon>Fungi incertae sedis</taxon>
        <taxon>Chytridiomycota</taxon>
        <taxon>Chytridiomycota incertae sedis</taxon>
        <taxon>Neocallimastigomycetes</taxon>
        <taxon>Neocallimastigales</taxon>
        <taxon>Neocallimastigaceae</taxon>
        <taxon>Neocallimastix</taxon>
    </lineage>
</organism>
<dbReference type="PROSITE" id="PS51419">
    <property type="entry name" value="RAB"/>
    <property type="match status" value="1"/>
</dbReference>
<dbReference type="OrthoDB" id="2137030at2759"/>
<gene>
    <name evidence="4" type="ORF">LY90DRAFT_672615</name>
</gene>
<dbReference type="InterPro" id="IPR001806">
    <property type="entry name" value="Small_GTPase"/>
</dbReference>
<keyword evidence="2" id="KW-0342">GTP-binding</keyword>
<dbReference type="Proteomes" id="UP000193920">
    <property type="component" value="Unassembled WGS sequence"/>
</dbReference>
<dbReference type="PRINTS" id="PR00449">
    <property type="entry name" value="RASTRNSFRMNG"/>
</dbReference>
<feature type="compositionally biased region" description="Polar residues" evidence="3">
    <location>
        <begin position="141"/>
        <end position="150"/>
    </location>
</feature>
<dbReference type="GO" id="GO:0005525">
    <property type="term" value="F:GTP binding"/>
    <property type="evidence" value="ECO:0007669"/>
    <property type="project" value="UniProtKB-KW"/>
</dbReference>
<dbReference type="EMBL" id="MCOG01000137">
    <property type="protein sequence ID" value="ORY38288.1"/>
    <property type="molecule type" value="Genomic_DNA"/>
</dbReference>
<dbReference type="Pfam" id="PF00071">
    <property type="entry name" value="Ras"/>
    <property type="match status" value="1"/>
</dbReference>
<sequence length="386" mass="45133">MPLKDEFNININNDEEIDNLINKGDFAEKFANLNLINPSIQENRIFDDNNIKRNLYKESIEKLKLFDEMISSKNNKENIIYYKDILKIRDIKRYNGSYDNCSLYKSSISSSKNIFSMSSLHKKDNENNQNNNENKKWPLSKGNTSRSGLDSINENSSSIGDYQFNIAFIGDSNVGKSELLQKECRIDQNDNLSKNQKIIKFYKKAYTLNDRACIVTYWDTPGDNEYLVDTIHLCSNMAGVVFIYDGTNINSFVSLKNWINEYEKNNSNNTNVFKVILCNLKTFGDTRNVQYNEGYKLAKSIQAEYLEYHEEVSEQAINYLFSQIIFGVVQDIPLKFENNQFILVKHHISLLKKREYYEQVQYFMNNKYQNINKKDCTTVPDWINSS</sequence>
<keyword evidence="4" id="KW-0378">Hydrolase</keyword>
<keyword evidence="1" id="KW-0547">Nucleotide-binding</keyword>
<dbReference type="SUPFAM" id="SSF52540">
    <property type="entry name" value="P-loop containing nucleoside triphosphate hydrolases"/>
    <property type="match status" value="1"/>
</dbReference>